<evidence type="ECO:0000313" key="2">
    <source>
        <dbReference type="Proteomes" id="UP000028134"/>
    </source>
</evidence>
<name>A0A078RBM1_PHOVU</name>
<reference evidence="1 2" key="1">
    <citation type="submission" date="2014-04" db="EMBL/GenBank/DDBJ databases">
        <authorList>
            <person name="Sears C."/>
            <person name="Carroll K."/>
            <person name="Sack B.R."/>
            <person name="Qadri F."/>
            <person name="Myers L.L."/>
            <person name="Chung G.-T."/>
            <person name="Escheverria P."/>
            <person name="Fraser C.M."/>
            <person name="Sadzewicz L."/>
            <person name="Shefchek K.A."/>
            <person name="Tallon L."/>
            <person name="Das S.P."/>
            <person name="Daugherty S."/>
            <person name="Mongodin E.F."/>
        </authorList>
    </citation>
    <scope>NUCLEOTIDE SEQUENCE [LARGE SCALE GENOMIC DNA]</scope>
    <source>
        <strain evidence="2">3775 SL(B) 10 (iv)</strain>
    </source>
</reference>
<proteinExistence type="predicted"/>
<comment type="caution">
    <text evidence="1">The sequence shown here is derived from an EMBL/GenBank/DDBJ whole genome shotgun (WGS) entry which is preliminary data.</text>
</comment>
<evidence type="ECO:0000313" key="1">
    <source>
        <dbReference type="EMBL" id="KDS32700.1"/>
    </source>
</evidence>
<protein>
    <submittedName>
        <fullName evidence="1">Uncharacterized protein</fullName>
    </submittedName>
</protein>
<gene>
    <name evidence="1" type="ORF">M097_0902</name>
</gene>
<organism evidence="1 2">
    <name type="scientific">Phocaeicola vulgatus str. 3775 SL</name>
    <name type="common">B</name>
    <name type="synonym">iv</name>
    <dbReference type="NCBI Taxonomy" id="1339350"/>
    <lineage>
        <taxon>Bacteria</taxon>
        <taxon>Pseudomonadati</taxon>
        <taxon>Bacteroidota</taxon>
        <taxon>Bacteroidia</taxon>
        <taxon>Bacteroidales</taxon>
        <taxon>Bacteroidaceae</taxon>
        <taxon>Phocaeicola</taxon>
    </lineage>
</organism>
<dbReference type="Proteomes" id="UP000028134">
    <property type="component" value="Unassembled WGS sequence"/>
</dbReference>
<accession>A0A078RBM1</accession>
<dbReference type="PATRIC" id="fig|1339350.3.peg.873"/>
<dbReference type="AlphaFoldDB" id="A0A078RBM1"/>
<dbReference type="EMBL" id="JNHI01000003">
    <property type="protein sequence ID" value="KDS32700.1"/>
    <property type="molecule type" value="Genomic_DNA"/>
</dbReference>
<sequence length="47" mass="5576">MTDDETDRQPSANPLQCDYYCFNLYREQEIAAAMPLVPSCQMYRIRQ</sequence>